<dbReference type="GO" id="GO:0005840">
    <property type="term" value="C:ribosome"/>
    <property type="evidence" value="ECO:0007669"/>
    <property type="project" value="InterPro"/>
</dbReference>
<dbReference type="SUPFAM" id="SSF50447">
    <property type="entry name" value="Translation proteins"/>
    <property type="match status" value="1"/>
</dbReference>
<comment type="domain">
    <text evidence="5">The PRC barrel domain binds ribosomal protein uS19.</text>
</comment>
<keyword evidence="3 5" id="KW-0698">rRNA processing</keyword>
<feature type="region of interest" description="Disordered" evidence="6">
    <location>
        <begin position="198"/>
        <end position="244"/>
    </location>
</feature>
<dbReference type="Gene3D" id="2.40.30.60">
    <property type="entry name" value="RimM"/>
    <property type="match status" value="1"/>
</dbReference>
<dbReference type="InterPro" id="IPR002676">
    <property type="entry name" value="RimM_N"/>
</dbReference>
<dbReference type="GO" id="GO:0042274">
    <property type="term" value="P:ribosomal small subunit biogenesis"/>
    <property type="evidence" value="ECO:0007669"/>
    <property type="project" value="UniProtKB-UniRule"/>
</dbReference>
<dbReference type="PANTHER" id="PTHR33692">
    <property type="entry name" value="RIBOSOME MATURATION FACTOR RIMM"/>
    <property type="match status" value="1"/>
</dbReference>
<sequence>MTRRPAPSPGWTGPHRRSDDRRESTVQLVVGRIGRAHGVKGEVSVEVRTDEPELRLGPGAVLLTDPPARGPLTIETGRVHSGRLLLRFAGVRDRNGAEALRETLLIADVDPEASPEGDDEYYDHQLIDLDVVTVDGTEVGRITEISHLPSQDLFIVERPDGTEVMIPFVTEIVTSIDLEEQRAVIDPPPGLIDDRAEIASAREAAAEAEAEAGQGAEAGKSAESPASSASAASAAFPESTEDDA</sequence>
<dbReference type="InterPro" id="IPR009000">
    <property type="entry name" value="Transl_B-barrel_sf"/>
</dbReference>
<dbReference type="PANTHER" id="PTHR33692:SF1">
    <property type="entry name" value="RIBOSOME MATURATION FACTOR RIMM"/>
    <property type="match status" value="1"/>
</dbReference>
<evidence type="ECO:0000259" key="7">
    <source>
        <dbReference type="Pfam" id="PF01782"/>
    </source>
</evidence>
<evidence type="ECO:0000256" key="4">
    <source>
        <dbReference type="ARBA" id="ARBA00023186"/>
    </source>
</evidence>
<feature type="compositionally biased region" description="Low complexity" evidence="6">
    <location>
        <begin position="211"/>
        <end position="238"/>
    </location>
</feature>
<evidence type="ECO:0000256" key="1">
    <source>
        <dbReference type="ARBA" id="ARBA00022490"/>
    </source>
</evidence>
<dbReference type="Gene3D" id="2.30.30.240">
    <property type="entry name" value="PRC-barrel domain"/>
    <property type="match status" value="1"/>
</dbReference>
<dbReference type="InterPro" id="IPR036976">
    <property type="entry name" value="RimM_N_sf"/>
</dbReference>
<dbReference type="Pfam" id="PF01782">
    <property type="entry name" value="RimM"/>
    <property type="match status" value="1"/>
</dbReference>
<dbReference type="SUPFAM" id="SSF50346">
    <property type="entry name" value="PRC-barrel domain"/>
    <property type="match status" value="1"/>
</dbReference>
<proteinExistence type="inferred from homology"/>
<dbReference type="STRING" id="1901.BB341_06205"/>
<organism evidence="9 10">
    <name type="scientific">Streptomyces clavuligerus</name>
    <dbReference type="NCBI Taxonomy" id="1901"/>
    <lineage>
        <taxon>Bacteria</taxon>
        <taxon>Bacillati</taxon>
        <taxon>Actinomycetota</taxon>
        <taxon>Actinomycetes</taxon>
        <taxon>Kitasatosporales</taxon>
        <taxon>Streptomycetaceae</taxon>
        <taxon>Streptomyces</taxon>
    </lineage>
</organism>
<accession>E2Q900</accession>
<evidence type="ECO:0000256" key="6">
    <source>
        <dbReference type="SAM" id="MobiDB-lite"/>
    </source>
</evidence>
<comment type="subunit">
    <text evidence="5">Binds ribosomal protein uS19.</text>
</comment>
<gene>
    <name evidence="5" type="primary">rimM</name>
    <name evidence="9" type="ORF">SCLAV_4543</name>
</gene>
<feature type="domain" description="RimM N-terminal" evidence="7">
    <location>
        <begin position="29"/>
        <end position="108"/>
    </location>
</feature>
<keyword evidence="4 5" id="KW-0143">Chaperone</keyword>
<dbReference type="GO" id="GO:0006364">
    <property type="term" value="P:rRNA processing"/>
    <property type="evidence" value="ECO:0007669"/>
    <property type="project" value="UniProtKB-UniRule"/>
</dbReference>
<feature type="region of interest" description="Disordered" evidence="6">
    <location>
        <begin position="1"/>
        <end position="24"/>
    </location>
</feature>
<evidence type="ECO:0000256" key="5">
    <source>
        <dbReference type="HAMAP-Rule" id="MF_00014"/>
    </source>
</evidence>
<dbReference type="NCBIfam" id="TIGR02273">
    <property type="entry name" value="16S_RimM"/>
    <property type="match status" value="1"/>
</dbReference>
<dbReference type="InterPro" id="IPR011033">
    <property type="entry name" value="PRC_barrel-like_sf"/>
</dbReference>
<dbReference type="HAMAP" id="MF_00014">
    <property type="entry name" value="Ribosome_mat_RimM"/>
    <property type="match status" value="1"/>
</dbReference>
<keyword evidence="2 5" id="KW-0690">Ribosome biogenesis</keyword>
<dbReference type="InterPro" id="IPR011961">
    <property type="entry name" value="RimM"/>
</dbReference>
<reference evidence="9 10" key="1">
    <citation type="journal article" date="2010" name="Genome Biol. Evol.">
        <title>The sequence of a 1.8-mb bacterial linear plasmid reveals a rich evolutionary reservoir of secondary metabolic pathways.</title>
        <authorList>
            <person name="Medema M.H."/>
            <person name="Trefzer A."/>
            <person name="Kovalchuk A."/>
            <person name="van den Berg M."/>
            <person name="Mueller U."/>
            <person name="Heijne W."/>
            <person name="Wu L."/>
            <person name="Alam M.T."/>
            <person name="Ronning C.M."/>
            <person name="Nierman W.C."/>
            <person name="Bovenberg R.A.L."/>
            <person name="Breitling R."/>
            <person name="Takano E."/>
        </authorList>
    </citation>
    <scope>NUCLEOTIDE SEQUENCE [LARGE SCALE GENOMIC DNA]</scope>
    <source>
        <strain evidence="10">ATCC 27064 / DSM 738 / JCM 4710 / NBRC 13307 / NCIMB 12785 / NRRL 3585 / VKM Ac-602</strain>
    </source>
</reference>
<dbReference type="eggNOG" id="COG0806">
    <property type="taxonomic scope" value="Bacteria"/>
</dbReference>
<evidence type="ECO:0000313" key="9">
    <source>
        <dbReference type="EMBL" id="EFG09614.1"/>
    </source>
</evidence>
<feature type="domain" description="Ribosome maturation factor RimM PRC barrel" evidence="8">
    <location>
        <begin position="124"/>
        <end position="191"/>
    </location>
</feature>
<dbReference type="GO" id="GO:0043022">
    <property type="term" value="F:ribosome binding"/>
    <property type="evidence" value="ECO:0007669"/>
    <property type="project" value="InterPro"/>
</dbReference>
<comment type="subcellular location">
    <subcellularLocation>
        <location evidence="5">Cytoplasm</location>
    </subcellularLocation>
</comment>
<evidence type="ECO:0000259" key="8">
    <source>
        <dbReference type="Pfam" id="PF24986"/>
    </source>
</evidence>
<dbReference type="Pfam" id="PF24986">
    <property type="entry name" value="PRC_RimM"/>
    <property type="match status" value="1"/>
</dbReference>
<comment type="similarity">
    <text evidence="5">Belongs to the RimM family.</text>
</comment>
<dbReference type="AlphaFoldDB" id="E2Q900"/>
<keyword evidence="1 5" id="KW-0963">Cytoplasm</keyword>
<dbReference type="EMBL" id="CM000913">
    <property type="protein sequence ID" value="EFG09614.1"/>
    <property type="molecule type" value="Genomic_DNA"/>
</dbReference>
<evidence type="ECO:0000256" key="2">
    <source>
        <dbReference type="ARBA" id="ARBA00022517"/>
    </source>
</evidence>
<dbReference type="InterPro" id="IPR056792">
    <property type="entry name" value="PRC_RimM"/>
</dbReference>
<name>E2Q900_STRCL</name>
<evidence type="ECO:0000313" key="10">
    <source>
        <dbReference type="Proteomes" id="UP000002357"/>
    </source>
</evidence>
<evidence type="ECO:0000256" key="3">
    <source>
        <dbReference type="ARBA" id="ARBA00022552"/>
    </source>
</evidence>
<protein>
    <recommendedName>
        <fullName evidence="5">Ribosome maturation factor RimM</fullName>
    </recommendedName>
</protein>
<keyword evidence="10" id="KW-1185">Reference proteome</keyword>
<dbReference type="Proteomes" id="UP000002357">
    <property type="component" value="Chromosome"/>
</dbReference>
<comment type="function">
    <text evidence="5">An accessory protein needed during the final step in the assembly of 30S ribosomal subunit, possibly for assembly of the head region. Essential for efficient processing of 16S rRNA. May be needed both before and after RbfA during the maturation of 16S rRNA. It has affinity for free ribosomal 30S subunits but not for 70S ribosomes.</text>
</comment>
<dbReference type="GO" id="GO:0005737">
    <property type="term" value="C:cytoplasm"/>
    <property type="evidence" value="ECO:0007669"/>
    <property type="project" value="UniProtKB-SubCell"/>
</dbReference>